<feature type="region of interest" description="Disordered" evidence="2">
    <location>
        <begin position="178"/>
        <end position="233"/>
    </location>
</feature>
<evidence type="ECO:0000313" key="5">
    <source>
        <dbReference type="Proteomes" id="UP001501570"/>
    </source>
</evidence>
<gene>
    <name evidence="4" type="ORF">GCM10023322_37920</name>
</gene>
<keyword evidence="1" id="KW-0378">Hydrolase</keyword>
<keyword evidence="5" id="KW-1185">Reference proteome</keyword>
<dbReference type="PROSITE" id="PS51910">
    <property type="entry name" value="GH18_2"/>
    <property type="match status" value="1"/>
</dbReference>
<dbReference type="Pfam" id="PF02018">
    <property type="entry name" value="CBM_4_9"/>
    <property type="match status" value="1"/>
</dbReference>
<dbReference type="PANTHER" id="PTHR42976">
    <property type="entry name" value="BIFUNCTIONAL CHITINASE/LYSOZYME-RELATED"/>
    <property type="match status" value="1"/>
</dbReference>
<accession>A0ABP9RVN4</accession>
<dbReference type="EMBL" id="BAABJQ010000010">
    <property type="protein sequence ID" value="GAA5188097.1"/>
    <property type="molecule type" value="Genomic_DNA"/>
</dbReference>
<dbReference type="CDD" id="cd06543">
    <property type="entry name" value="GH18_PF-ChiA-like"/>
    <property type="match status" value="1"/>
</dbReference>
<evidence type="ECO:0000256" key="2">
    <source>
        <dbReference type="SAM" id="MobiDB-lite"/>
    </source>
</evidence>
<dbReference type="InterPro" id="IPR003305">
    <property type="entry name" value="CenC_carb-bd"/>
</dbReference>
<name>A0ABP9RVN4_9ACTN</name>
<dbReference type="SUPFAM" id="SSF49785">
    <property type="entry name" value="Galactose-binding domain-like"/>
    <property type="match status" value="1"/>
</dbReference>
<evidence type="ECO:0000313" key="4">
    <source>
        <dbReference type="EMBL" id="GAA5188097.1"/>
    </source>
</evidence>
<dbReference type="InterPro" id="IPR008979">
    <property type="entry name" value="Galactose-bd-like_sf"/>
</dbReference>
<dbReference type="RefSeq" id="WP_345631277.1">
    <property type="nucleotide sequence ID" value="NZ_BAABJQ010000010.1"/>
</dbReference>
<feature type="compositionally biased region" description="Pro residues" evidence="2">
    <location>
        <begin position="184"/>
        <end position="226"/>
    </location>
</feature>
<dbReference type="InterPro" id="IPR001223">
    <property type="entry name" value="Glyco_hydro18_cat"/>
</dbReference>
<proteinExistence type="predicted"/>
<comment type="caution">
    <text evidence="4">The sequence shown here is derived from an EMBL/GenBank/DDBJ whole genome shotgun (WGS) entry which is preliminary data.</text>
</comment>
<sequence length="531" mass="54630">MRRPLARQPLAPQPRVRGRGRTALCAAVATVAAAGIGVAAVSVAIPAASAATNTITNPGFETGSLSGWSCDAADSAVTGHAHTGSYALAGAATATSTAQCAQTVTVAANTTYTLTAHVSGAYVYLGTTGAATATTWTPSTGGGYTQLSTTFTTNGTTTLTVYLHGWYAQGTYYADDVTMNGPGGPTPSPTPTTHGPTPPPTSAPPTSAPPTTTPPTSPPPSNPPPSNGSYRNPIYFMPLDNNPQNITDAINASGVRDYNLAFVLDSGGCTPAWDGDSAHTVASDGTVTGVVNAVRARGGDVAVSFGGYNGNELGASCGSAAGLAAAYQSVINKYGLTRIDLDYEGDDLDTNTAVRFGAIKILESNARASGRTLHVSLTVPMTTVGFPGTGTDEIRAAISAGAAFDIVNIMAFDYGLTNAGDQVTSVELVTAAAQSQLKSLYGWDDATAWSHLGLQIMNGHTDQPSELFSLASFQSLLNYARSKHVGWLSYWSLNRDRACDPSVPHNWADGSCSSVSQSPYDFSKIIAQYNG</sequence>
<protein>
    <recommendedName>
        <fullName evidence="3">GH18 domain-containing protein</fullName>
    </recommendedName>
</protein>
<feature type="domain" description="GH18" evidence="3">
    <location>
        <begin position="230"/>
        <end position="531"/>
    </location>
</feature>
<dbReference type="PANTHER" id="PTHR42976:SF1">
    <property type="entry name" value="GH18 DOMAIN-CONTAINING PROTEIN-RELATED"/>
    <property type="match status" value="1"/>
</dbReference>
<reference evidence="5" key="1">
    <citation type="journal article" date="2019" name="Int. J. Syst. Evol. Microbiol.">
        <title>The Global Catalogue of Microorganisms (GCM) 10K type strain sequencing project: providing services to taxonomists for standard genome sequencing and annotation.</title>
        <authorList>
            <consortium name="The Broad Institute Genomics Platform"/>
            <consortium name="The Broad Institute Genome Sequencing Center for Infectious Disease"/>
            <person name="Wu L."/>
            <person name="Ma J."/>
        </authorList>
    </citation>
    <scope>NUCLEOTIDE SEQUENCE [LARGE SCALE GENOMIC DNA]</scope>
    <source>
        <strain evidence="5">JCM 18304</strain>
    </source>
</reference>
<dbReference type="SUPFAM" id="SSF51445">
    <property type="entry name" value="(Trans)glycosidases"/>
    <property type="match status" value="1"/>
</dbReference>
<dbReference type="Proteomes" id="UP001501570">
    <property type="component" value="Unassembled WGS sequence"/>
</dbReference>
<evidence type="ECO:0000259" key="3">
    <source>
        <dbReference type="PROSITE" id="PS51910"/>
    </source>
</evidence>
<dbReference type="InterPro" id="IPR052750">
    <property type="entry name" value="GH18_Chitinase"/>
</dbReference>
<evidence type="ECO:0000256" key="1">
    <source>
        <dbReference type="ARBA" id="ARBA00022801"/>
    </source>
</evidence>
<organism evidence="4 5">
    <name type="scientific">Rugosimonospora acidiphila</name>
    <dbReference type="NCBI Taxonomy" id="556531"/>
    <lineage>
        <taxon>Bacteria</taxon>
        <taxon>Bacillati</taxon>
        <taxon>Actinomycetota</taxon>
        <taxon>Actinomycetes</taxon>
        <taxon>Micromonosporales</taxon>
        <taxon>Micromonosporaceae</taxon>
        <taxon>Rugosimonospora</taxon>
    </lineage>
</organism>
<dbReference type="InterPro" id="IPR017853">
    <property type="entry name" value="GH"/>
</dbReference>
<dbReference type="Gene3D" id="2.60.120.260">
    <property type="entry name" value="Galactose-binding domain-like"/>
    <property type="match status" value="1"/>
</dbReference>
<dbReference type="Gene3D" id="3.20.20.80">
    <property type="entry name" value="Glycosidases"/>
    <property type="match status" value="1"/>
</dbReference>